<protein>
    <submittedName>
        <fullName evidence="2">Uncharacterized protein</fullName>
    </submittedName>
</protein>
<evidence type="ECO:0000313" key="2">
    <source>
        <dbReference type="EnsemblProtists" id="PYU1_T013788"/>
    </source>
</evidence>
<evidence type="ECO:0000313" key="3">
    <source>
        <dbReference type="Proteomes" id="UP000019132"/>
    </source>
</evidence>
<proteinExistence type="predicted"/>
<reference evidence="3" key="1">
    <citation type="journal article" date="2010" name="Genome Biol.">
        <title>Genome sequence of the necrotrophic plant pathogen Pythium ultimum reveals original pathogenicity mechanisms and effector repertoire.</title>
        <authorList>
            <person name="Levesque C.A."/>
            <person name="Brouwer H."/>
            <person name="Cano L."/>
            <person name="Hamilton J.P."/>
            <person name="Holt C."/>
            <person name="Huitema E."/>
            <person name="Raffaele S."/>
            <person name="Robideau G.P."/>
            <person name="Thines M."/>
            <person name="Win J."/>
            <person name="Zerillo M.M."/>
            <person name="Beakes G.W."/>
            <person name="Boore J.L."/>
            <person name="Busam D."/>
            <person name="Dumas B."/>
            <person name="Ferriera S."/>
            <person name="Fuerstenberg S.I."/>
            <person name="Gachon C.M."/>
            <person name="Gaulin E."/>
            <person name="Govers F."/>
            <person name="Grenville-Briggs L."/>
            <person name="Horner N."/>
            <person name="Hostetler J."/>
            <person name="Jiang R.H."/>
            <person name="Johnson J."/>
            <person name="Krajaejun T."/>
            <person name="Lin H."/>
            <person name="Meijer H.J."/>
            <person name="Moore B."/>
            <person name="Morris P."/>
            <person name="Phuntmart V."/>
            <person name="Puiu D."/>
            <person name="Shetty J."/>
            <person name="Stajich J.E."/>
            <person name="Tripathy S."/>
            <person name="Wawra S."/>
            <person name="van West P."/>
            <person name="Whitty B.R."/>
            <person name="Coutinho P.M."/>
            <person name="Henrissat B."/>
            <person name="Martin F."/>
            <person name="Thomas P.D."/>
            <person name="Tyler B.M."/>
            <person name="De Vries R.P."/>
            <person name="Kamoun S."/>
            <person name="Yandell M."/>
            <person name="Tisserat N."/>
            <person name="Buell C.R."/>
        </authorList>
    </citation>
    <scope>NUCLEOTIDE SEQUENCE</scope>
    <source>
        <strain evidence="3">DAOM:BR144</strain>
    </source>
</reference>
<sequence>METKLKHLAAASPREPTDAADDNSSRNGNSRDMTSCTYCLGVSVYTKEMLDMREPPRCKGLELEVGAPRDRMETMKKRAPPVRNDAFTFLGIGVSVYSRAWMYEGKHLPAVKGLGVIAIEDDQDSDLMKAIEERKRIMRELEKERRRRQHGDVDDGDDDEFDDDDDDFDLVEELFGDDRESADAPALLEKDPLASVGKPRLPPVLPTVTFGELVDKSKENAKASVDAIYNFWARRLDGFGERYMDSCHRLFAQMEKQATSVPQNCRWLMHRIEETVLGKGDDKK</sequence>
<dbReference type="eggNOG" id="ENOG502S2RA">
    <property type="taxonomic scope" value="Eukaryota"/>
</dbReference>
<feature type="region of interest" description="Disordered" evidence="1">
    <location>
        <begin position="143"/>
        <end position="163"/>
    </location>
</feature>
<feature type="region of interest" description="Disordered" evidence="1">
    <location>
        <begin position="1"/>
        <end position="30"/>
    </location>
</feature>
<dbReference type="EMBL" id="GL376614">
    <property type="status" value="NOT_ANNOTATED_CDS"/>
    <property type="molecule type" value="Genomic_DNA"/>
</dbReference>
<dbReference type="EnsemblProtists" id="PYU1_T013788">
    <property type="protein sequence ID" value="PYU1_T013788"/>
    <property type="gene ID" value="PYU1_G013759"/>
</dbReference>
<reference evidence="2" key="3">
    <citation type="submission" date="2015-02" db="UniProtKB">
        <authorList>
            <consortium name="EnsemblProtists"/>
        </authorList>
    </citation>
    <scope>IDENTIFICATION</scope>
    <source>
        <strain evidence="2">DAOM BR144</strain>
    </source>
</reference>
<organism evidence="2 3">
    <name type="scientific">Globisporangium ultimum (strain ATCC 200006 / CBS 805.95 / DAOM BR144)</name>
    <name type="common">Pythium ultimum</name>
    <dbReference type="NCBI Taxonomy" id="431595"/>
    <lineage>
        <taxon>Eukaryota</taxon>
        <taxon>Sar</taxon>
        <taxon>Stramenopiles</taxon>
        <taxon>Oomycota</taxon>
        <taxon>Peronosporomycetes</taxon>
        <taxon>Pythiales</taxon>
        <taxon>Pythiaceae</taxon>
        <taxon>Globisporangium</taxon>
    </lineage>
</organism>
<dbReference type="VEuPathDB" id="FungiDB:PYU1_G013759"/>
<accession>K3X989</accession>
<dbReference type="InParanoid" id="K3X989"/>
<dbReference type="HOGENOM" id="CLU_083501_0_0_1"/>
<keyword evidence="3" id="KW-1185">Reference proteome</keyword>
<dbReference type="Proteomes" id="UP000019132">
    <property type="component" value="Unassembled WGS sequence"/>
</dbReference>
<name>K3X989_GLOUD</name>
<evidence type="ECO:0000256" key="1">
    <source>
        <dbReference type="SAM" id="MobiDB-lite"/>
    </source>
</evidence>
<dbReference type="AlphaFoldDB" id="K3X989"/>
<feature type="compositionally biased region" description="Acidic residues" evidence="1">
    <location>
        <begin position="154"/>
        <end position="163"/>
    </location>
</feature>
<dbReference type="OMA" id="ECKGIQV"/>
<reference evidence="3" key="2">
    <citation type="submission" date="2010-04" db="EMBL/GenBank/DDBJ databases">
        <authorList>
            <person name="Buell R."/>
            <person name="Hamilton J."/>
            <person name="Hostetler J."/>
        </authorList>
    </citation>
    <scope>NUCLEOTIDE SEQUENCE [LARGE SCALE GENOMIC DNA]</scope>
    <source>
        <strain evidence="3">DAOM:BR144</strain>
    </source>
</reference>